<evidence type="ECO:0000313" key="1">
    <source>
        <dbReference type="EMBL" id="MBE9239179.1"/>
    </source>
</evidence>
<dbReference type="EMBL" id="JADEWB010000284">
    <property type="protein sequence ID" value="MBE9239179.1"/>
    <property type="molecule type" value="Genomic_DNA"/>
</dbReference>
<sequence length="132" mass="15677">MLIKYVQRFHLILFLLVITYGCSSNPNSKFDNKLNEWMNSSKIDERNIRQKKMFDQLYGWDKAREKGMKYCKLLTEGVTEQEILVTESLAVEGATKELKRLLDKHYSPQTLLIKWHLIANRCHHFQDQFLAL</sequence>
<reference evidence="1 2" key="1">
    <citation type="submission" date="2020-10" db="EMBL/GenBank/DDBJ databases">
        <authorList>
            <person name="Castelo-Branco R."/>
            <person name="Eusebio N."/>
            <person name="Adriana R."/>
            <person name="Vieira A."/>
            <person name="Brugerolle De Fraissinette N."/>
            <person name="Rezende De Castro R."/>
            <person name="Schneider M.P."/>
            <person name="Vasconcelos V."/>
            <person name="Leao P.N."/>
        </authorList>
    </citation>
    <scope>NUCLEOTIDE SEQUENCE [LARGE SCALE GENOMIC DNA]</scope>
    <source>
        <strain evidence="1 2">LEGE 00250</strain>
    </source>
</reference>
<dbReference type="PROSITE" id="PS51257">
    <property type="entry name" value="PROKAR_LIPOPROTEIN"/>
    <property type="match status" value="1"/>
</dbReference>
<organism evidence="1 2">
    <name type="scientific">Sphaerospermopsis aphanizomenoides LEGE 00250</name>
    <dbReference type="NCBI Taxonomy" id="2777972"/>
    <lineage>
        <taxon>Bacteria</taxon>
        <taxon>Bacillati</taxon>
        <taxon>Cyanobacteriota</taxon>
        <taxon>Cyanophyceae</taxon>
        <taxon>Nostocales</taxon>
        <taxon>Aphanizomenonaceae</taxon>
        <taxon>Sphaerospermopsis</taxon>
        <taxon>Sphaerospermopsis aphanizomenoides</taxon>
    </lineage>
</organism>
<gene>
    <name evidence="1" type="ORF">IQ227_25005</name>
</gene>
<keyword evidence="2" id="KW-1185">Reference proteome</keyword>
<name>A0ABR9VKZ0_9CYAN</name>
<dbReference type="RefSeq" id="WP_193944365.1">
    <property type="nucleotide sequence ID" value="NZ_JADEWB010000284.1"/>
</dbReference>
<proteinExistence type="predicted"/>
<protein>
    <recommendedName>
        <fullName evidence="3">Lipoprotein</fullName>
    </recommendedName>
</protein>
<feature type="non-terminal residue" evidence="1">
    <location>
        <position position="132"/>
    </location>
</feature>
<evidence type="ECO:0008006" key="3">
    <source>
        <dbReference type="Google" id="ProtNLM"/>
    </source>
</evidence>
<dbReference type="Proteomes" id="UP000606776">
    <property type="component" value="Unassembled WGS sequence"/>
</dbReference>
<accession>A0ABR9VKZ0</accession>
<comment type="caution">
    <text evidence="1">The sequence shown here is derived from an EMBL/GenBank/DDBJ whole genome shotgun (WGS) entry which is preliminary data.</text>
</comment>
<evidence type="ECO:0000313" key="2">
    <source>
        <dbReference type="Proteomes" id="UP000606776"/>
    </source>
</evidence>